<feature type="compositionally biased region" description="Basic and acidic residues" evidence="1">
    <location>
        <begin position="35"/>
        <end position="44"/>
    </location>
</feature>
<feature type="compositionally biased region" description="Polar residues" evidence="1">
    <location>
        <begin position="1"/>
        <end position="29"/>
    </location>
</feature>
<keyword evidence="2" id="KW-0812">Transmembrane</keyword>
<protein>
    <submittedName>
        <fullName evidence="3">CorA-like mg2+ transporter protein domain-containing protein</fullName>
    </submittedName>
</protein>
<dbReference type="Gene3D" id="1.20.58.340">
    <property type="entry name" value="Magnesium transport protein CorA, transmembrane region"/>
    <property type="match status" value="1"/>
</dbReference>
<evidence type="ECO:0000313" key="3">
    <source>
        <dbReference type="EMBL" id="OWT43242.1"/>
    </source>
</evidence>
<dbReference type="GO" id="GO:0016020">
    <property type="term" value="C:membrane"/>
    <property type="evidence" value="ECO:0007669"/>
    <property type="project" value="InterPro"/>
</dbReference>
<keyword evidence="4" id="KW-1185">Reference proteome</keyword>
<dbReference type="Proteomes" id="UP000078397">
    <property type="component" value="Unassembled WGS sequence"/>
</dbReference>
<organism evidence="3 4">
    <name type="scientific">Pochonia chlamydosporia 170</name>
    <dbReference type="NCBI Taxonomy" id="1380566"/>
    <lineage>
        <taxon>Eukaryota</taxon>
        <taxon>Fungi</taxon>
        <taxon>Dikarya</taxon>
        <taxon>Ascomycota</taxon>
        <taxon>Pezizomycotina</taxon>
        <taxon>Sordariomycetes</taxon>
        <taxon>Hypocreomycetidae</taxon>
        <taxon>Hypocreales</taxon>
        <taxon>Clavicipitaceae</taxon>
        <taxon>Pochonia</taxon>
    </lineage>
</organism>
<sequence length="985" mass="111167">MSSPDPRQSARSSLSDVSETPAPQSQVENSPAIHPDSHEAEHPGIELQRVGSGSIHTKQSDDTNSQQHPKLKSTSAPDLNKANDVPVARRIASVDGFTWPPPDACSSSADPAPLPLFSQPNSKKVSVAKCESELQKVDPGTTVEPSDKSPSTASVPRCPSRAPSERRAGSLPPPPLPLSKTNQGDSAHTNDGSYRKIVNLAASAFDHIGRNSGRESRNPDAYIICTDFSHTSHSRQTTIRSAEHFAQLCRSIPTNITHRLFLVEDLSRSVIDLLGQYLKISPEFFEEHLINSGFIDAEYDDPPASSWRTSGMKKSYTCLKWYRPVWRLPTAPYSKQDLDDLLVNNRLEYATSKPRVVKVFETVTNIFRSEWELWTDPKTTSRKKRLCGWEERLSVWSGKLPGCSCKFVVLLVDPLPLLKNILERETFVNSVGEEGTYSDRSTEDYSEDLDEDDAYEGDLEALDQPPVRIRERRLQYRQNIMLQSMMRPFSKPKQIRKGPPERKFRRNFCIIEQTSNRVPLDADSDSVFQSAQSLWDLKRQLCDTVSTSHMFDNILCRAAKDRDDVGGPEMLSPLFEIVRYDMQGLLKLLDNVLESINLGVLDDATMEERLSIWRQIITRAQLELPQIHNDIKRFFTFLQEKDPETSENDSGQSAINSKESQDLSMQIEEMLRRLQATSVSLTSNMSLLDSRRSIAEAKSVTKLTELAFFFIPLTFAATLFGMQVKPLENRAPLSTFILIGAGFTTSSYLVRLLLRSTWLRQLRDAGTSGIRTFADRNRHPMQRGSVPTSLFLKYSFHIVRLSFARTLGYIFTRTKMFFIILLRLSLMLFKPFRFIIIGISYILLICAIPMAVLWTRHMEHDVQVAITVAFFTFTSLPVFLLHWKFSTPKERNALPRLIQSIKNNSSSLASVLAWIAVICSFLTPVAIMWAGSLEHGIQIALTAALLSTLAVFFIMYWLKTALLSGLRDSVRWQTASSYAESLDSS</sequence>
<evidence type="ECO:0000256" key="1">
    <source>
        <dbReference type="SAM" id="MobiDB-lite"/>
    </source>
</evidence>
<feature type="region of interest" description="Disordered" evidence="1">
    <location>
        <begin position="1"/>
        <end position="191"/>
    </location>
</feature>
<reference evidence="3 4" key="1">
    <citation type="journal article" date="2016" name="PLoS Pathog.">
        <title>Biosynthesis of antibiotic leucinostatins in bio-control fungus Purpureocillium lilacinum and their inhibition on phytophthora revealed by genome mining.</title>
        <authorList>
            <person name="Wang G."/>
            <person name="Liu Z."/>
            <person name="Lin R."/>
            <person name="Li E."/>
            <person name="Mao Z."/>
            <person name="Ling J."/>
            <person name="Yang Y."/>
            <person name="Yin W.B."/>
            <person name="Xie B."/>
        </authorList>
    </citation>
    <scope>NUCLEOTIDE SEQUENCE [LARGE SCALE GENOMIC DNA]</scope>
    <source>
        <strain evidence="3">170</strain>
    </source>
</reference>
<feature type="compositionally biased region" description="Polar residues" evidence="1">
    <location>
        <begin position="54"/>
        <end position="77"/>
    </location>
</feature>
<feature type="compositionally biased region" description="Polar residues" evidence="1">
    <location>
        <begin position="179"/>
        <end position="191"/>
    </location>
</feature>
<dbReference type="OrthoDB" id="3231000at2759"/>
<dbReference type="AlphaFoldDB" id="A0A219ARL2"/>
<dbReference type="GO" id="GO:0046873">
    <property type="term" value="F:metal ion transmembrane transporter activity"/>
    <property type="evidence" value="ECO:0007669"/>
    <property type="project" value="InterPro"/>
</dbReference>
<keyword evidence="2" id="KW-0472">Membrane</keyword>
<name>A0A219ARL2_METCM</name>
<accession>A0A219ARL2</accession>
<feature type="transmembrane region" description="Helical" evidence="2">
    <location>
        <begin position="832"/>
        <end position="852"/>
    </location>
</feature>
<evidence type="ECO:0000256" key="2">
    <source>
        <dbReference type="SAM" id="Phobius"/>
    </source>
</evidence>
<dbReference type="RefSeq" id="XP_022285682.1">
    <property type="nucleotide sequence ID" value="XM_022429291.1"/>
</dbReference>
<feature type="transmembrane region" description="Helical" evidence="2">
    <location>
        <begin position="936"/>
        <end position="958"/>
    </location>
</feature>
<dbReference type="KEGG" id="pchm:VFPPC_17595"/>
<dbReference type="STRING" id="1380566.A0A219ARL2"/>
<comment type="caution">
    <text evidence="3">The sequence shown here is derived from an EMBL/GenBank/DDBJ whole genome shotgun (WGS) entry which is preliminary data.</text>
</comment>
<dbReference type="Pfam" id="PF01544">
    <property type="entry name" value="CorA"/>
    <property type="match status" value="1"/>
</dbReference>
<feature type="transmembrane region" description="Helical" evidence="2">
    <location>
        <begin position="906"/>
        <end position="930"/>
    </location>
</feature>
<keyword evidence="2" id="KW-1133">Transmembrane helix</keyword>
<dbReference type="EMBL" id="LSBJ02000002">
    <property type="protein sequence ID" value="OWT43242.1"/>
    <property type="molecule type" value="Genomic_DNA"/>
</dbReference>
<dbReference type="GeneID" id="33936538"/>
<dbReference type="InterPro" id="IPR002523">
    <property type="entry name" value="MgTranspt_CorA/ZnTranspt_ZntB"/>
</dbReference>
<feature type="transmembrane region" description="Helical" evidence="2">
    <location>
        <begin position="864"/>
        <end position="885"/>
    </location>
</feature>
<evidence type="ECO:0000313" key="4">
    <source>
        <dbReference type="Proteomes" id="UP000078397"/>
    </source>
</evidence>
<feature type="transmembrane region" description="Helical" evidence="2">
    <location>
        <begin position="736"/>
        <end position="754"/>
    </location>
</feature>
<gene>
    <name evidence="3" type="ORF">VFPPC_17595</name>
</gene>
<proteinExistence type="predicted"/>